<name>A0AC34GHZ4_9BILA</name>
<protein>
    <submittedName>
        <fullName evidence="2">Uncharacterized protein</fullName>
    </submittedName>
</protein>
<dbReference type="WBParaSite" id="ES5_v2.g29309.t1">
    <property type="protein sequence ID" value="ES5_v2.g29309.t1"/>
    <property type="gene ID" value="ES5_v2.g29309"/>
</dbReference>
<organism evidence="1 2">
    <name type="scientific">Panagrolaimus sp. ES5</name>
    <dbReference type="NCBI Taxonomy" id="591445"/>
    <lineage>
        <taxon>Eukaryota</taxon>
        <taxon>Metazoa</taxon>
        <taxon>Ecdysozoa</taxon>
        <taxon>Nematoda</taxon>
        <taxon>Chromadorea</taxon>
        <taxon>Rhabditida</taxon>
        <taxon>Tylenchina</taxon>
        <taxon>Panagrolaimomorpha</taxon>
        <taxon>Panagrolaimoidea</taxon>
        <taxon>Panagrolaimidae</taxon>
        <taxon>Panagrolaimus</taxon>
    </lineage>
</organism>
<proteinExistence type="predicted"/>
<evidence type="ECO:0000313" key="2">
    <source>
        <dbReference type="WBParaSite" id="ES5_v2.g29309.t1"/>
    </source>
</evidence>
<evidence type="ECO:0000313" key="1">
    <source>
        <dbReference type="Proteomes" id="UP000887579"/>
    </source>
</evidence>
<dbReference type="Proteomes" id="UP000887579">
    <property type="component" value="Unplaced"/>
</dbReference>
<accession>A0AC34GHZ4</accession>
<sequence>MDLEGSFYDEIIKNDPKEQQRNKKKLKKKKVKKNAAAEDETAEPETTEEFEDNIPKLEEILQRIDFSDVIVVPPDGSIPNLPTVSPEEKNIGGKVQTISDILKAEIVEIVSLISETSMEQQTAVLTRELAYLEKKATANTAFYEKREAEIK</sequence>
<reference evidence="2" key="1">
    <citation type="submission" date="2022-11" db="UniProtKB">
        <authorList>
            <consortium name="WormBaseParasite"/>
        </authorList>
    </citation>
    <scope>IDENTIFICATION</scope>
</reference>